<sequence>MKAETQKGTIFASVNFDDDDNVFDEEAEKARVAHLNESTINAIIGGRVSKHLEDSVTIGDIFVESCAQKEGTINVDKIEEVIDEPYT</sequence>
<evidence type="ECO:0000313" key="1">
    <source>
        <dbReference type="EMBL" id="AQK71222.1"/>
    </source>
</evidence>
<gene>
    <name evidence="1" type="ORF">ZEAMMB73_Zm00001d016589</name>
</gene>
<dbReference type="AlphaFoldDB" id="A0A1D6H928"/>
<dbReference type="EMBL" id="CM000781">
    <property type="protein sequence ID" value="AQK71222.1"/>
    <property type="molecule type" value="Genomic_DNA"/>
</dbReference>
<organism evidence="1">
    <name type="scientific">Zea mays</name>
    <name type="common">Maize</name>
    <dbReference type="NCBI Taxonomy" id="4577"/>
    <lineage>
        <taxon>Eukaryota</taxon>
        <taxon>Viridiplantae</taxon>
        <taxon>Streptophyta</taxon>
        <taxon>Embryophyta</taxon>
        <taxon>Tracheophyta</taxon>
        <taxon>Spermatophyta</taxon>
        <taxon>Magnoliopsida</taxon>
        <taxon>Liliopsida</taxon>
        <taxon>Poales</taxon>
        <taxon>Poaceae</taxon>
        <taxon>PACMAD clade</taxon>
        <taxon>Panicoideae</taxon>
        <taxon>Andropogonodae</taxon>
        <taxon>Andropogoneae</taxon>
        <taxon>Tripsacinae</taxon>
        <taxon>Zea</taxon>
    </lineage>
</organism>
<protein>
    <submittedName>
        <fullName evidence="1">Uncharacterized protein</fullName>
    </submittedName>
</protein>
<accession>A0A1D6H928</accession>
<proteinExistence type="predicted"/>
<name>A0A1D6H928_MAIZE</name>
<dbReference type="InParanoid" id="A0A1D6H928"/>
<reference evidence="1" key="1">
    <citation type="submission" date="2015-12" db="EMBL/GenBank/DDBJ databases">
        <title>Update maize B73 reference genome by single molecule sequencing technologies.</title>
        <authorList>
            <consortium name="Maize Genome Sequencing Project"/>
            <person name="Ware D."/>
        </authorList>
    </citation>
    <scope>NUCLEOTIDE SEQUENCE</scope>
    <source>
        <tissue evidence="1">Seedling</tissue>
    </source>
</reference>